<evidence type="ECO:0000313" key="6">
    <source>
        <dbReference type="EMBL" id="TXG48842.1"/>
    </source>
</evidence>
<dbReference type="Pfam" id="PF02902">
    <property type="entry name" value="Peptidase_C48"/>
    <property type="match status" value="1"/>
</dbReference>
<evidence type="ECO:0000313" key="7">
    <source>
        <dbReference type="Proteomes" id="UP000323000"/>
    </source>
</evidence>
<feature type="region of interest" description="Disordered" evidence="4">
    <location>
        <begin position="122"/>
        <end position="142"/>
    </location>
</feature>
<reference evidence="7" key="1">
    <citation type="journal article" date="2019" name="Gigascience">
        <title>De novo genome assembly of the endangered Acer yangbiense, a plant species with extremely small populations endemic to Yunnan Province, China.</title>
        <authorList>
            <person name="Yang J."/>
            <person name="Wariss H.M."/>
            <person name="Tao L."/>
            <person name="Zhang R."/>
            <person name="Yun Q."/>
            <person name="Hollingsworth P."/>
            <person name="Dao Z."/>
            <person name="Luo G."/>
            <person name="Guo H."/>
            <person name="Ma Y."/>
            <person name="Sun W."/>
        </authorList>
    </citation>
    <scope>NUCLEOTIDE SEQUENCE [LARGE SCALE GENOMIC DNA]</scope>
    <source>
        <strain evidence="7">cv. Malutang</strain>
    </source>
</reference>
<proteinExistence type="inferred from homology"/>
<feature type="domain" description="Ubiquitin-like protease family profile" evidence="5">
    <location>
        <begin position="335"/>
        <end position="417"/>
    </location>
</feature>
<comment type="caution">
    <text evidence="6">The sequence shown here is derived from an EMBL/GenBank/DDBJ whole genome shotgun (WGS) entry which is preliminary data.</text>
</comment>
<dbReference type="InterPro" id="IPR038765">
    <property type="entry name" value="Papain-like_cys_pep_sf"/>
</dbReference>
<keyword evidence="3" id="KW-0378">Hydrolase</keyword>
<dbReference type="Proteomes" id="UP000323000">
    <property type="component" value="Chromosome 12"/>
</dbReference>
<dbReference type="EMBL" id="VAHF01000012">
    <property type="protein sequence ID" value="TXG48842.1"/>
    <property type="molecule type" value="Genomic_DNA"/>
</dbReference>
<comment type="similarity">
    <text evidence="1">Belongs to the peptidase C48 family.</text>
</comment>
<sequence>MLCMTKEIGRFLGSIIGDVWEVDVGPSGDCLGKFLRVRVAIEVDKPLRRFLRVDVLGDGEKTGWLKSSLSLKQHSKRNWGGNTEMRKKDDNRRSYDVVEKARRYRQRSMVVERDKFGKGVDSASRNIGKANANGGEKSSSTITTNLHVDSGSVSRDQLKGICVDSEVLEGRGFNELNVNLKVDSKRDLRKQPIGMVSKPMIENHVFSGVNQGESIDGLFGSPLTEVGLTSSTVGGPIDGENGLKIFSEKASAPRPIIGNENVIEGVRKLGIIFTDEGIGPSGPSNARLHSNSAIGPKTGRWKRAAKMGKGSKTQLLANDVVYGFGNRKSLSVRELEKKIILIPCCVCSSHWVLCELNLYTYKIEIYDSLQEGNDKKKQLERVPHIKSLVSFLPSMLRAARYYEQRKSDHKPLEVNVVEPYLIPQ</sequence>
<dbReference type="GO" id="GO:0008234">
    <property type="term" value="F:cysteine-type peptidase activity"/>
    <property type="evidence" value="ECO:0007669"/>
    <property type="project" value="InterPro"/>
</dbReference>
<evidence type="ECO:0000256" key="3">
    <source>
        <dbReference type="ARBA" id="ARBA00022801"/>
    </source>
</evidence>
<evidence type="ECO:0000256" key="1">
    <source>
        <dbReference type="ARBA" id="ARBA00005234"/>
    </source>
</evidence>
<dbReference type="Gene3D" id="3.40.395.10">
    <property type="entry name" value="Adenoviral Proteinase, Chain A"/>
    <property type="match status" value="1"/>
</dbReference>
<dbReference type="OrthoDB" id="10543516at2759"/>
<keyword evidence="2" id="KW-0645">Protease</keyword>
<dbReference type="InterPro" id="IPR003653">
    <property type="entry name" value="Peptidase_C48_C"/>
</dbReference>
<dbReference type="GO" id="GO:0006508">
    <property type="term" value="P:proteolysis"/>
    <property type="evidence" value="ECO:0007669"/>
    <property type="project" value="UniProtKB-KW"/>
</dbReference>
<evidence type="ECO:0000259" key="5">
    <source>
        <dbReference type="Pfam" id="PF02902"/>
    </source>
</evidence>
<gene>
    <name evidence="6" type="ORF">EZV62_024717</name>
</gene>
<name>A0A5C7GWY7_9ROSI</name>
<accession>A0A5C7GWY7</accession>
<evidence type="ECO:0000256" key="4">
    <source>
        <dbReference type="SAM" id="MobiDB-lite"/>
    </source>
</evidence>
<evidence type="ECO:0000256" key="2">
    <source>
        <dbReference type="ARBA" id="ARBA00022670"/>
    </source>
</evidence>
<keyword evidence="7" id="KW-1185">Reference proteome</keyword>
<protein>
    <recommendedName>
        <fullName evidence="5">Ubiquitin-like protease family profile domain-containing protein</fullName>
    </recommendedName>
</protein>
<dbReference type="AlphaFoldDB" id="A0A5C7GWY7"/>
<organism evidence="6 7">
    <name type="scientific">Acer yangbiense</name>
    <dbReference type="NCBI Taxonomy" id="1000413"/>
    <lineage>
        <taxon>Eukaryota</taxon>
        <taxon>Viridiplantae</taxon>
        <taxon>Streptophyta</taxon>
        <taxon>Embryophyta</taxon>
        <taxon>Tracheophyta</taxon>
        <taxon>Spermatophyta</taxon>
        <taxon>Magnoliopsida</taxon>
        <taxon>eudicotyledons</taxon>
        <taxon>Gunneridae</taxon>
        <taxon>Pentapetalae</taxon>
        <taxon>rosids</taxon>
        <taxon>malvids</taxon>
        <taxon>Sapindales</taxon>
        <taxon>Sapindaceae</taxon>
        <taxon>Hippocastanoideae</taxon>
        <taxon>Acereae</taxon>
        <taxon>Acer</taxon>
    </lineage>
</organism>
<dbReference type="SUPFAM" id="SSF54001">
    <property type="entry name" value="Cysteine proteinases"/>
    <property type="match status" value="1"/>
</dbReference>